<evidence type="ECO:0000313" key="3">
    <source>
        <dbReference type="EMBL" id="MCA9386462.1"/>
    </source>
</evidence>
<keyword evidence="2" id="KW-0812">Transmembrane</keyword>
<feature type="coiled-coil region" evidence="1">
    <location>
        <begin position="59"/>
        <end position="86"/>
    </location>
</feature>
<keyword evidence="2" id="KW-0472">Membrane</keyword>
<organism evidence="3 4">
    <name type="scientific">Candidatus Dojkabacteria bacterium</name>
    <dbReference type="NCBI Taxonomy" id="2099670"/>
    <lineage>
        <taxon>Bacteria</taxon>
        <taxon>Candidatus Dojkabacteria</taxon>
    </lineage>
</organism>
<dbReference type="AlphaFoldDB" id="A0A955L983"/>
<accession>A0A955L983</accession>
<feature type="transmembrane region" description="Helical" evidence="2">
    <location>
        <begin position="27"/>
        <end position="46"/>
    </location>
</feature>
<name>A0A955L983_9BACT</name>
<evidence type="ECO:0000256" key="2">
    <source>
        <dbReference type="SAM" id="Phobius"/>
    </source>
</evidence>
<evidence type="ECO:0000256" key="1">
    <source>
        <dbReference type="SAM" id="Coils"/>
    </source>
</evidence>
<dbReference type="Gene3D" id="3.30.70.60">
    <property type="match status" value="1"/>
</dbReference>
<dbReference type="EMBL" id="JAGQLF010000002">
    <property type="protein sequence ID" value="MCA9386462.1"/>
    <property type="molecule type" value="Genomic_DNA"/>
</dbReference>
<dbReference type="Proteomes" id="UP000714915">
    <property type="component" value="Unassembled WGS sequence"/>
</dbReference>
<keyword evidence="2" id="KW-1133">Transmembrane helix</keyword>
<gene>
    <name evidence="3" type="ORF">KC669_00340</name>
</gene>
<proteinExistence type="predicted"/>
<reference evidence="3" key="2">
    <citation type="journal article" date="2021" name="Microbiome">
        <title>Successional dynamics and alternative stable states in a saline activated sludge microbial community over 9 years.</title>
        <authorList>
            <person name="Wang Y."/>
            <person name="Ye J."/>
            <person name="Ju F."/>
            <person name="Liu L."/>
            <person name="Boyd J.A."/>
            <person name="Deng Y."/>
            <person name="Parks D.H."/>
            <person name="Jiang X."/>
            <person name="Yin X."/>
            <person name="Woodcroft B.J."/>
            <person name="Tyson G.W."/>
            <person name="Hugenholtz P."/>
            <person name="Polz M.F."/>
            <person name="Zhang T."/>
        </authorList>
    </citation>
    <scope>NUCLEOTIDE SEQUENCE</scope>
    <source>
        <strain evidence="3">HKST-UBA09</strain>
    </source>
</reference>
<evidence type="ECO:0000313" key="4">
    <source>
        <dbReference type="Proteomes" id="UP000714915"/>
    </source>
</evidence>
<dbReference type="InterPro" id="IPR014717">
    <property type="entry name" value="Transl_elong_EF1B/ribsomal_bS6"/>
</dbReference>
<protein>
    <submittedName>
        <fullName evidence="3">Uncharacterized protein</fullName>
    </submittedName>
</protein>
<keyword evidence="1" id="KW-0175">Coiled coil</keyword>
<comment type="caution">
    <text evidence="3">The sequence shown here is derived from an EMBL/GenBank/DDBJ whole genome shotgun (WGS) entry which is preliminary data.</text>
</comment>
<sequence>MNAISTIRAKRRIELNELLNNSRNKSIFVSAVTILLLIVLIIFGIIPSMRSVISQYKENQLIQKTIDEANKKIAAIKDMVDEKENKSQVLGVFDTVMPMEIIQGETIEQLYDFAGGDVYITAISFPEEYPTQSTSLLGVTEKVKDVEVTIRADGTEKSLREFVRKIEESSKVFNIINLSFNRKSDDEIETLGIEKEFEINLTLEYYYWAEVISL</sequence>
<reference evidence="3" key="1">
    <citation type="submission" date="2020-04" db="EMBL/GenBank/DDBJ databases">
        <authorList>
            <person name="Zhang T."/>
        </authorList>
    </citation>
    <scope>NUCLEOTIDE SEQUENCE</scope>
    <source>
        <strain evidence="3">HKST-UBA09</strain>
    </source>
</reference>